<feature type="domain" description="AB hydrolase-1" evidence="3">
    <location>
        <begin position="123"/>
        <end position="372"/>
    </location>
</feature>
<accession>A0ABN8P4F6</accession>
<dbReference type="PIRSF" id="PIRSF005211">
    <property type="entry name" value="Ab_hydro_YheT"/>
    <property type="match status" value="1"/>
</dbReference>
<dbReference type="InterPro" id="IPR029058">
    <property type="entry name" value="AB_hydrolase_fold"/>
</dbReference>
<dbReference type="EMBL" id="CALNXK010000052">
    <property type="protein sequence ID" value="CAH3133353.1"/>
    <property type="molecule type" value="Genomic_DNA"/>
</dbReference>
<proteinExistence type="inferred from homology"/>
<keyword evidence="2" id="KW-1133">Transmembrane helix</keyword>
<evidence type="ECO:0000256" key="2">
    <source>
        <dbReference type="SAM" id="Phobius"/>
    </source>
</evidence>
<evidence type="ECO:0000256" key="1">
    <source>
        <dbReference type="ARBA" id="ARBA00010884"/>
    </source>
</evidence>
<dbReference type="Proteomes" id="UP001159405">
    <property type="component" value="Unassembled WGS sequence"/>
</dbReference>
<keyword evidence="2" id="KW-0472">Membrane</keyword>
<dbReference type="Pfam" id="PF00561">
    <property type="entry name" value="Abhydrolase_1"/>
    <property type="match status" value="1"/>
</dbReference>
<comment type="caution">
    <text evidence="4">The sequence shown here is derived from an EMBL/GenBank/DDBJ whole genome shotgun (WGS) entry which is preliminary data.</text>
</comment>
<sequence>MQSLEEFLHILYQWQWLPVLTVLLVTYVTYYLFHVVQKPRLIGKEGPFREFLLQSCPMVNEYYWPTFWCFGARAQTVIRAVIRSKPSVPFRRETLETPDKGIVCLDWFDNDDSTVYNDAATRPTVLLLPGLTGGSETSYSRHLVLLGEKLGVRTIVANHRGFGASQLKTPRTFCAANTEDLKFVLSHIHRIYPGSPIFGMGISMGGMILMNYLNEVGDCESSGLVGVMAISTPWNCMESCESLEQPINSFLFNQHLTRNLVQMIQSNLEVFESHLGNLPFDIHHVLKARTIREFDDRFTSPTFGYRNYEEYYSAATLHTKPLHTIRVPVLCLNAADDPFSPLHAIPLDALAQNPLVAMVLTSYGGHIGFVEGAGIEGTNYMERLFVQFTKGIFELVEKGRLHEVIEEAHS</sequence>
<evidence type="ECO:0000313" key="5">
    <source>
        <dbReference type="Proteomes" id="UP001159405"/>
    </source>
</evidence>
<evidence type="ECO:0000313" key="4">
    <source>
        <dbReference type="EMBL" id="CAH3133353.1"/>
    </source>
</evidence>
<gene>
    <name evidence="4" type="ORF">PLOB_00036753</name>
</gene>
<dbReference type="PANTHER" id="PTHR10794:SF63">
    <property type="entry name" value="ALPHA_BETA HYDROLASE 1, ISOFORM A"/>
    <property type="match status" value="1"/>
</dbReference>
<feature type="transmembrane region" description="Helical" evidence="2">
    <location>
        <begin position="12"/>
        <end position="33"/>
    </location>
</feature>
<organism evidence="4 5">
    <name type="scientific">Porites lobata</name>
    <dbReference type="NCBI Taxonomy" id="104759"/>
    <lineage>
        <taxon>Eukaryota</taxon>
        <taxon>Metazoa</taxon>
        <taxon>Cnidaria</taxon>
        <taxon>Anthozoa</taxon>
        <taxon>Hexacorallia</taxon>
        <taxon>Scleractinia</taxon>
        <taxon>Fungiina</taxon>
        <taxon>Poritidae</taxon>
        <taxon>Porites</taxon>
    </lineage>
</organism>
<keyword evidence="2" id="KW-0812">Transmembrane</keyword>
<keyword evidence="5" id="KW-1185">Reference proteome</keyword>
<dbReference type="InterPro" id="IPR012020">
    <property type="entry name" value="ABHD4"/>
</dbReference>
<dbReference type="SUPFAM" id="SSF53474">
    <property type="entry name" value="alpha/beta-Hydrolases"/>
    <property type="match status" value="1"/>
</dbReference>
<feature type="transmembrane region" description="Helical" evidence="2">
    <location>
        <begin position="191"/>
        <end position="213"/>
    </location>
</feature>
<dbReference type="InterPro" id="IPR050960">
    <property type="entry name" value="AB_hydrolase_4_sf"/>
</dbReference>
<dbReference type="PANTHER" id="PTHR10794">
    <property type="entry name" value="ABHYDROLASE DOMAIN-CONTAINING PROTEIN"/>
    <property type="match status" value="1"/>
</dbReference>
<evidence type="ECO:0000259" key="3">
    <source>
        <dbReference type="Pfam" id="PF00561"/>
    </source>
</evidence>
<comment type="similarity">
    <text evidence="1">Belongs to the AB hydrolase superfamily. AB hydrolase 4 family.</text>
</comment>
<name>A0ABN8P4F6_9CNID</name>
<dbReference type="InterPro" id="IPR000073">
    <property type="entry name" value="AB_hydrolase_1"/>
</dbReference>
<protein>
    <recommendedName>
        <fullName evidence="3">AB hydrolase-1 domain-containing protein</fullName>
    </recommendedName>
</protein>
<reference evidence="4 5" key="1">
    <citation type="submission" date="2022-05" db="EMBL/GenBank/DDBJ databases">
        <authorList>
            <consortium name="Genoscope - CEA"/>
            <person name="William W."/>
        </authorList>
    </citation>
    <scope>NUCLEOTIDE SEQUENCE [LARGE SCALE GENOMIC DNA]</scope>
</reference>
<dbReference type="Gene3D" id="3.40.50.1820">
    <property type="entry name" value="alpha/beta hydrolase"/>
    <property type="match status" value="1"/>
</dbReference>